<sequence length="240" mass="26900">MSIQLIETDPLILTITEQSASRIDTVDVGAAYTQYLHEQIGDFEQQSLGSFVEVVSKSVNPRSSRYAGQTFEYIDLREVDDIYGYILKLKISQGSNIGSTKHRFQKNDILFAKIMPSLANKKIALVTQDVTNAVASTEFIVLRKKLESDINLYYLFRALRSDHFTRQATANVTGATGRQRISPSRLLELQIIVPPQELQNQIGDAVEQEFTLRTLAAEQSKKADDLAQLVLGSLTLRTET</sequence>
<dbReference type="InterPro" id="IPR051212">
    <property type="entry name" value="Type-I_RE_S_subunit"/>
</dbReference>
<dbReference type="GO" id="GO:0003677">
    <property type="term" value="F:DNA binding"/>
    <property type="evidence" value="ECO:0007669"/>
    <property type="project" value="UniProtKB-KW"/>
</dbReference>
<name>A0A0F5Y955_9CYAN</name>
<keyword evidence="2" id="KW-0680">Restriction system</keyword>
<feature type="domain" description="Type I restriction modification DNA specificity" evidence="5">
    <location>
        <begin position="42"/>
        <end position="208"/>
    </location>
</feature>
<dbReference type="Proteomes" id="UP000033607">
    <property type="component" value="Unassembled WGS sequence"/>
</dbReference>
<organism evidence="6 7">
    <name type="scientific">Limnoraphis robusta CS-951</name>
    <dbReference type="NCBI Taxonomy" id="1637645"/>
    <lineage>
        <taxon>Bacteria</taxon>
        <taxon>Bacillati</taxon>
        <taxon>Cyanobacteriota</taxon>
        <taxon>Cyanophyceae</taxon>
        <taxon>Oscillatoriophycideae</taxon>
        <taxon>Oscillatoriales</taxon>
        <taxon>Sirenicapillariaceae</taxon>
        <taxon>Limnoraphis</taxon>
    </lineage>
</organism>
<comment type="similarity">
    <text evidence="1">Belongs to the type-I restriction system S methylase family.</text>
</comment>
<evidence type="ECO:0000256" key="4">
    <source>
        <dbReference type="ARBA" id="ARBA00038652"/>
    </source>
</evidence>
<dbReference type="Gene3D" id="3.90.220.20">
    <property type="entry name" value="DNA methylase specificity domains"/>
    <property type="match status" value="2"/>
</dbReference>
<dbReference type="InterPro" id="IPR000055">
    <property type="entry name" value="Restrct_endonuc_typeI_TRD"/>
</dbReference>
<dbReference type="PANTHER" id="PTHR43140">
    <property type="entry name" value="TYPE-1 RESTRICTION ENZYME ECOKI SPECIFICITY PROTEIN"/>
    <property type="match status" value="1"/>
</dbReference>
<reference evidence="6 7" key="1">
    <citation type="submission" date="2015-06" db="EMBL/GenBank/DDBJ databases">
        <title>Draft genome assembly of filamentous brackish cyanobacterium Limnoraphis robusta strain CS-951.</title>
        <authorList>
            <person name="Willis A."/>
            <person name="Parks M."/>
            <person name="Burford M.A."/>
        </authorList>
    </citation>
    <scope>NUCLEOTIDE SEQUENCE [LARGE SCALE GENOMIC DNA]</scope>
    <source>
        <strain evidence="6 7">CS-951</strain>
    </source>
</reference>
<evidence type="ECO:0000259" key="5">
    <source>
        <dbReference type="Pfam" id="PF01420"/>
    </source>
</evidence>
<dbReference type="Pfam" id="PF01420">
    <property type="entry name" value="Methylase_S"/>
    <property type="match status" value="1"/>
</dbReference>
<dbReference type="EMBL" id="LATL02000122">
    <property type="protein sequence ID" value="KKD35293.1"/>
    <property type="molecule type" value="Genomic_DNA"/>
</dbReference>
<dbReference type="CDD" id="cd17260">
    <property type="entry name" value="RMtype1_S_EcoEI-TRD1-CR1_like"/>
    <property type="match status" value="1"/>
</dbReference>
<dbReference type="InterPro" id="IPR044946">
    <property type="entry name" value="Restrct_endonuc_typeI_TRD_sf"/>
</dbReference>
<dbReference type="GO" id="GO:0009307">
    <property type="term" value="P:DNA restriction-modification system"/>
    <property type="evidence" value="ECO:0007669"/>
    <property type="project" value="UniProtKB-KW"/>
</dbReference>
<accession>A0A0F5Y955</accession>
<dbReference type="PATRIC" id="fig|1637645.4.peg.2482"/>
<dbReference type="REBASE" id="129026">
    <property type="entry name" value="S.Lro951ORF26045P"/>
</dbReference>
<dbReference type="OrthoDB" id="9815652at2"/>
<dbReference type="PANTHER" id="PTHR43140:SF1">
    <property type="entry name" value="TYPE I RESTRICTION ENZYME ECOKI SPECIFICITY SUBUNIT"/>
    <property type="match status" value="1"/>
</dbReference>
<dbReference type="AlphaFoldDB" id="A0A0F5Y955"/>
<evidence type="ECO:0000256" key="3">
    <source>
        <dbReference type="ARBA" id="ARBA00023125"/>
    </source>
</evidence>
<evidence type="ECO:0000313" key="7">
    <source>
        <dbReference type="Proteomes" id="UP000033607"/>
    </source>
</evidence>
<keyword evidence="3" id="KW-0238">DNA-binding</keyword>
<gene>
    <name evidence="6" type="ORF">WN50_26050</name>
</gene>
<proteinExistence type="inferred from homology"/>
<evidence type="ECO:0000313" key="6">
    <source>
        <dbReference type="EMBL" id="KKD35293.1"/>
    </source>
</evidence>
<evidence type="ECO:0000256" key="2">
    <source>
        <dbReference type="ARBA" id="ARBA00022747"/>
    </source>
</evidence>
<protein>
    <submittedName>
        <fullName evidence="6">Type I restriction-modification system</fullName>
    </submittedName>
</protein>
<comment type="subunit">
    <text evidence="4">The methyltransferase is composed of M and S polypeptides.</text>
</comment>
<dbReference type="RefSeq" id="WP_046281526.1">
    <property type="nucleotide sequence ID" value="NZ_LATL02000122.1"/>
</dbReference>
<evidence type="ECO:0000256" key="1">
    <source>
        <dbReference type="ARBA" id="ARBA00010923"/>
    </source>
</evidence>
<dbReference type="SUPFAM" id="SSF116734">
    <property type="entry name" value="DNA methylase specificity domain"/>
    <property type="match status" value="1"/>
</dbReference>
<comment type="caution">
    <text evidence="6">The sequence shown here is derived from an EMBL/GenBank/DDBJ whole genome shotgun (WGS) entry which is preliminary data.</text>
</comment>